<dbReference type="GO" id="GO:0015969">
    <property type="term" value="P:guanosine tetraphosphate metabolic process"/>
    <property type="evidence" value="ECO:0007669"/>
    <property type="project" value="InterPro"/>
</dbReference>
<evidence type="ECO:0000256" key="6">
    <source>
        <dbReference type="RuleBase" id="RU003847"/>
    </source>
</evidence>
<evidence type="ECO:0000313" key="12">
    <source>
        <dbReference type="Proteomes" id="UP000251942"/>
    </source>
</evidence>
<dbReference type="GO" id="GO:0005886">
    <property type="term" value="C:plasma membrane"/>
    <property type="evidence" value="ECO:0007669"/>
    <property type="project" value="TreeGrafter"/>
</dbReference>
<dbReference type="Gene3D" id="3.30.70.260">
    <property type="match status" value="1"/>
</dbReference>
<comment type="pathway">
    <text evidence="2">Purine metabolism.</text>
</comment>
<dbReference type="CDD" id="cd04876">
    <property type="entry name" value="ACT_RelA-SpoT"/>
    <property type="match status" value="1"/>
</dbReference>
<dbReference type="InterPro" id="IPR002912">
    <property type="entry name" value="ACT_dom"/>
</dbReference>
<keyword evidence="9" id="KW-0418">Kinase</keyword>
<sequence>MVKVKEDTPWTTDSGIDVEQWLHQLASKGYFQDLELIRNACTLSQLAGQDHATEIGVSCLQQGLAMADVLADLEVDQETLTAAIIFESVHYAELSLDDVEEQLGSSIAKLVKGIEKMSAMHNLQALNKYPQNKHQIDNVRKMLLAMVDDVRVVLIKLAERLCVLRASGQLPEAMRHQIATEAMEIYAPLANRLGIGAIKWEMEDLAFRYLHPDDYKSIAKGLKAKRLERDKYVDFIVEELNKQIKATGAHHFAVYGRSKHIHSIYRKMKRKNVSLDEIYDATAVRVLVESKEQCYEVLGMVHTLWKQVPVEFDDYIINPKPNGYQSLHTAVEGPEGRVFEVQIRTFQMHDLAEMGVAAHWKYKEGAVQQKESHERKIEWLRDVLAWHKEMAISSGVSEAIETEFLEDRVYVFTPDGDVLDLPQGVTPLDFAYHVHSQIGHRCRGAKVNGSIVPLTYELKTGDKVEVLTGKDERPSRDWINPHLNYLKTSRAKAKVLHWFRMQDYDRNKAEGHEILDKELKTLGIKTDRLHDVVSSFNFKRLDDLLAALGRGDIKLGQILSKLSPTEVEEPSIQTIVKPLAKPEVRGSDLRIEGVGNLLTHMARCCQPVPGDEVVGYITLGRGVSVHRQDCPNIIHAGVKQRQRFLQVSWGSSTRDHYVVDILIKAFDRSGLLKDVTSLLSNEKAHVYALQTQSNKHDNTAFITLTVEIDGLNSLSRLLNKLEQIPNVLEARRQV</sequence>
<dbReference type="EMBL" id="LNYB01000085">
    <property type="protein sequence ID" value="KTC95295.1"/>
    <property type="molecule type" value="Genomic_DNA"/>
</dbReference>
<reference evidence="9 11" key="1">
    <citation type="submission" date="2015-11" db="EMBL/GenBank/DDBJ databases">
        <title>Genomic analysis of 38 Legionella species identifies large and diverse effector repertoires.</title>
        <authorList>
            <person name="Burstein D."/>
            <person name="Amaro F."/>
            <person name="Zusman T."/>
            <person name="Lifshitz Z."/>
            <person name="Cohen O."/>
            <person name="Gilbert J.A."/>
            <person name="Pupko T."/>
            <person name="Shuman H.A."/>
            <person name="Segal G."/>
        </authorList>
    </citation>
    <scope>NUCLEOTIDE SEQUENCE [LARGE SCALE GENOMIC DNA]</scope>
    <source>
        <strain evidence="9 11">WO-44C</strain>
    </source>
</reference>
<dbReference type="Proteomes" id="UP000251942">
    <property type="component" value="Unassembled WGS sequence"/>
</dbReference>
<dbReference type="Gene3D" id="3.10.20.30">
    <property type="match status" value="1"/>
</dbReference>
<dbReference type="NCBIfam" id="NF008124">
    <property type="entry name" value="PRK10872.1"/>
    <property type="match status" value="1"/>
</dbReference>
<feature type="domain" description="TGS" evidence="8">
    <location>
        <begin position="407"/>
        <end position="468"/>
    </location>
</feature>
<comment type="similarity">
    <text evidence="6">Belongs to the relA/spoT family.</text>
</comment>
<evidence type="ECO:0000259" key="7">
    <source>
        <dbReference type="PROSITE" id="PS51671"/>
    </source>
</evidence>
<evidence type="ECO:0000256" key="1">
    <source>
        <dbReference type="ARBA" id="ARBA00019852"/>
    </source>
</evidence>
<dbReference type="GO" id="GO:0015949">
    <property type="term" value="P:nucleobase-containing small molecule interconversion"/>
    <property type="evidence" value="ECO:0007669"/>
    <property type="project" value="UniProtKB-ARBA"/>
</dbReference>
<dbReference type="InterPro" id="IPR004811">
    <property type="entry name" value="RelA/Spo_fam"/>
</dbReference>
<dbReference type="Pfam" id="PF04607">
    <property type="entry name" value="RelA_SpoT"/>
    <property type="match status" value="1"/>
</dbReference>
<dbReference type="EMBL" id="UASS01000002">
    <property type="protein sequence ID" value="SPX59658.1"/>
    <property type="molecule type" value="Genomic_DNA"/>
</dbReference>
<evidence type="ECO:0000259" key="8">
    <source>
        <dbReference type="PROSITE" id="PS51880"/>
    </source>
</evidence>
<dbReference type="PANTHER" id="PTHR21262:SF31">
    <property type="entry name" value="GTP PYROPHOSPHOKINASE"/>
    <property type="match status" value="1"/>
</dbReference>
<dbReference type="PANTHER" id="PTHR21262">
    <property type="entry name" value="GUANOSINE-3',5'-BIS DIPHOSPHATE 3'-PYROPHOSPHOHYDROLASE"/>
    <property type="match status" value="1"/>
</dbReference>
<keyword evidence="10" id="KW-0808">Transferase</keyword>
<dbReference type="STRING" id="453.Lfee_2959"/>
<evidence type="ECO:0000256" key="3">
    <source>
        <dbReference type="ARBA" id="ARBA00029754"/>
    </source>
</evidence>
<dbReference type="PATRIC" id="fig|453.4.peg.3231"/>
<dbReference type="SUPFAM" id="SSF81301">
    <property type="entry name" value="Nucleotidyltransferase"/>
    <property type="match status" value="1"/>
</dbReference>
<dbReference type="GO" id="GO:0008728">
    <property type="term" value="F:GTP diphosphokinase activity"/>
    <property type="evidence" value="ECO:0007669"/>
    <property type="project" value="TreeGrafter"/>
</dbReference>
<dbReference type="AlphaFoldDB" id="A0A0W0TI63"/>
<dbReference type="SUPFAM" id="SSF109604">
    <property type="entry name" value="HD-domain/PDEase-like"/>
    <property type="match status" value="1"/>
</dbReference>
<dbReference type="Proteomes" id="UP000054698">
    <property type="component" value="Unassembled WGS sequence"/>
</dbReference>
<protein>
    <recommendedName>
        <fullName evidence="1">GTP pyrophosphokinase</fullName>
    </recommendedName>
    <alternativeName>
        <fullName evidence="4">(p)ppGpp synthase</fullName>
    </alternativeName>
    <alternativeName>
        <fullName evidence="3">ATP:GTP 3'-pyrophosphotransferase</fullName>
    </alternativeName>
    <alternativeName>
        <fullName evidence="5">ppGpp synthase I</fullName>
    </alternativeName>
</protein>
<dbReference type="Pfam" id="PF13328">
    <property type="entry name" value="HD_4"/>
    <property type="match status" value="1"/>
</dbReference>
<dbReference type="Pfam" id="PF02824">
    <property type="entry name" value="TGS"/>
    <property type="match status" value="1"/>
</dbReference>
<dbReference type="GO" id="GO:0008893">
    <property type="term" value="F:guanosine-3',5'-bis(diphosphate) 3'-diphosphatase activity"/>
    <property type="evidence" value="ECO:0007669"/>
    <property type="project" value="TreeGrafter"/>
</dbReference>
<dbReference type="Pfam" id="PF13291">
    <property type="entry name" value="ACT_4"/>
    <property type="match status" value="1"/>
</dbReference>
<dbReference type="SMART" id="SM00954">
    <property type="entry name" value="RelA_SpoT"/>
    <property type="match status" value="1"/>
</dbReference>
<dbReference type="InterPro" id="IPR012676">
    <property type="entry name" value="TGS-like"/>
</dbReference>
<dbReference type="Pfam" id="PF19296">
    <property type="entry name" value="RelA_AH_RIS"/>
    <property type="match status" value="1"/>
</dbReference>
<dbReference type="Gene3D" id="3.30.460.10">
    <property type="entry name" value="Beta Polymerase, domain 2"/>
    <property type="match status" value="1"/>
</dbReference>
<keyword evidence="11" id="KW-1185">Reference proteome</keyword>
<dbReference type="InterPro" id="IPR033655">
    <property type="entry name" value="TGS_RelA/SpoT"/>
</dbReference>
<name>A0A0W0TI63_9GAMM</name>
<evidence type="ECO:0000256" key="2">
    <source>
        <dbReference type="ARBA" id="ARBA00025704"/>
    </source>
</evidence>
<dbReference type="Gene3D" id="1.10.3210.10">
    <property type="entry name" value="Hypothetical protein af1432"/>
    <property type="match status" value="1"/>
</dbReference>
<organism evidence="9 11">
    <name type="scientific">Legionella feeleii</name>
    <dbReference type="NCBI Taxonomy" id="453"/>
    <lineage>
        <taxon>Bacteria</taxon>
        <taxon>Pseudomonadati</taxon>
        <taxon>Pseudomonadota</taxon>
        <taxon>Gammaproteobacteria</taxon>
        <taxon>Legionellales</taxon>
        <taxon>Legionellaceae</taxon>
        <taxon>Legionella</taxon>
    </lineage>
</organism>
<feature type="domain" description="ACT" evidence="7">
    <location>
        <begin position="660"/>
        <end position="734"/>
    </location>
</feature>
<comment type="function">
    <text evidence="6">In eubacteria ppGpp (guanosine 3'-diphosphate 5'-diphosphate) is a mediator of the stringent response that coordinates a variety of cellular activities in response to changes in nutritional abundance.</text>
</comment>
<evidence type="ECO:0000313" key="10">
    <source>
        <dbReference type="EMBL" id="SPX59658.1"/>
    </source>
</evidence>
<dbReference type="CDD" id="cd05399">
    <property type="entry name" value="NT_Rel-Spo_like"/>
    <property type="match status" value="1"/>
</dbReference>
<dbReference type="SUPFAM" id="SSF81271">
    <property type="entry name" value="TGS-like"/>
    <property type="match status" value="1"/>
</dbReference>
<gene>
    <name evidence="9" type="primary">relA</name>
    <name evidence="9" type="ORF">Lfee_2959</name>
    <name evidence="10" type="ORF">NCTC12022_00369</name>
</gene>
<dbReference type="OrthoDB" id="9805041at2"/>
<dbReference type="NCBIfam" id="TIGR00691">
    <property type="entry name" value="spoT_relA"/>
    <property type="match status" value="1"/>
</dbReference>
<dbReference type="FunFam" id="3.10.20.30:FF:000002">
    <property type="entry name" value="GTP pyrophosphokinase (RelA/SpoT)"/>
    <property type="match status" value="1"/>
</dbReference>
<evidence type="ECO:0000313" key="9">
    <source>
        <dbReference type="EMBL" id="KTC95295.1"/>
    </source>
</evidence>
<dbReference type="PROSITE" id="PS51880">
    <property type="entry name" value="TGS"/>
    <property type="match status" value="1"/>
</dbReference>
<dbReference type="SUPFAM" id="SSF55021">
    <property type="entry name" value="ACT-like"/>
    <property type="match status" value="1"/>
</dbReference>
<accession>A0A0W0TI63</accession>
<proteinExistence type="inferred from homology"/>
<dbReference type="InterPro" id="IPR045865">
    <property type="entry name" value="ACT-like_dom_sf"/>
</dbReference>
<reference evidence="10 12" key="2">
    <citation type="submission" date="2018-06" db="EMBL/GenBank/DDBJ databases">
        <authorList>
            <consortium name="Pathogen Informatics"/>
            <person name="Doyle S."/>
        </authorList>
    </citation>
    <scope>NUCLEOTIDE SEQUENCE [LARGE SCALE GENOMIC DNA]</scope>
    <source>
        <strain evidence="10 12">NCTC12022</strain>
    </source>
</reference>
<dbReference type="GO" id="GO:0042594">
    <property type="term" value="P:response to starvation"/>
    <property type="evidence" value="ECO:0007669"/>
    <property type="project" value="TreeGrafter"/>
</dbReference>
<dbReference type="GO" id="GO:0016301">
    <property type="term" value="F:kinase activity"/>
    <property type="evidence" value="ECO:0007669"/>
    <property type="project" value="UniProtKB-KW"/>
</dbReference>
<dbReference type="InterPro" id="IPR012675">
    <property type="entry name" value="Beta-grasp_dom_sf"/>
</dbReference>
<evidence type="ECO:0000313" key="11">
    <source>
        <dbReference type="Proteomes" id="UP000054698"/>
    </source>
</evidence>
<dbReference type="CDD" id="cd01668">
    <property type="entry name" value="TGS_RSH"/>
    <property type="match status" value="1"/>
</dbReference>
<evidence type="ECO:0000256" key="4">
    <source>
        <dbReference type="ARBA" id="ARBA00032407"/>
    </source>
</evidence>
<evidence type="ECO:0000256" key="5">
    <source>
        <dbReference type="ARBA" id="ARBA00033308"/>
    </source>
</evidence>
<dbReference type="FunFam" id="3.30.460.10:FF:000001">
    <property type="entry name" value="GTP pyrophosphokinase RelA"/>
    <property type="match status" value="1"/>
</dbReference>
<dbReference type="RefSeq" id="WP_058447761.1">
    <property type="nucleotide sequence ID" value="NZ_CAAAHT010000004.1"/>
</dbReference>
<dbReference type="InterPro" id="IPR045600">
    <property type="entry name" value="RelA/SpoT_AH_RIS"/>
</dbReference>
<dbReference type="InterPro" id="IPR004095">
    <property type="entry name" value="TGS"/>
</dbReference>
<dbReference type="InterPro" id="IPR043519">
    <property type="entry name" value="NT_sf"/>
</dbReference>
<dbReference type="PROSITE" id="PS51671">
    <property type="entry name" value="ACT"/>
    <property type="match status" value="1"/>
</dbReference>
<dbReference type="InterPro" id="IPR007685">
    <property type="entry name" value="RelA_SpoT"/>
</dbReference>